<dbReference type="SUPFAM" id="SSF55729">
    <property type="entry name" value="Acyl-CoA N-acyltransferases (Nat)"/>
    <property type="match status" value="1"/>
</dbReference>
<reference evidence="2 3" key="1">
    <citation type="submission" date="2018-03" db="EMBL/GenBank/DDBJ databases">
        <title>Genomic Encyclopedia of Archaeal and Bacterial Type Strains, Phase II (KMG-II): from individual species to whole genera.</title>
        <authorList>
            <person name="Goeker M."/>
        </authorList>
    </citation>
    <scope>NUCLEOTIDE SEQUENCE [LARGE SCALE GENOMIC DNA]</scope>
    <source>
        <strain evidence="2 3">DSM 43146</strain>
    </source>
</reference>
<sequence>MSSVAKIESHAVGAWPSTYAEQAGGWLLRHTPGVGKRRNNSALPPPGAVAGIDAAEDFYRERDMPVIVQVSPAEEHVALDRALAERGYRHDAPTLVLAASAGDVMRRVPEVEIAFGLTPAWRAAYGNEAVSEHVLDRIGLTTGFASIVVDSRIAALGLFVADDGIGGVFCMATDPPYRRRGLAEAILRAGAAWSADQGAESLYLQVEEENEAARKLYAKVGFAHSHSYHYRVRR</sequence>
<dbReference type="CDD" id="cd04301">
    <property type="entry name" value="NAT_SF"/>
    <property type="match status" value="1"/>
</dbReference>
<feature type="domain" description="N-acetyltransferase" evidence="1">
    <location>
        <begin position="103"/>
        <end position="234"/>
    </location>
</feature>
<dbReference type="Proteomes" id="UP000239415">
    <property type="component" value="Unassembled WGS sequence"/>
</dbReference>
<name>A0A2T0K290_9ACTN</name>
<dbReference type="AlphaFoldDB" id="A0A2T0K290"/>
<dbReference type="GO" id="GO:0016747">
    <property type="term" value="F:acyltransferase activity, transferring groups other than amino-acyl groups"/>
    <property type="evidence" value="ECO:0007669"/>
    <property type="project" value="InterPro"/>
</dbReference>
<dbReference type="InterPro" id="IPR016181">
    <property type="entry name" value="Acyl_CoA_acyltransferase"/>
</dbReference>
<keyword evidence="3" id="KW-1185">Reference proteome</keyword>
<dbReference type="PANTHER" id="PTHR43072">
    <property type="entry name" value="N-ACETYLTRANSFERASE"/>
    <property type="match status" value="1"/>
</dbReference>
<evidence type="ECO:0000259" key="1">
    <source>
        <dbReference type="PROSITE" id="PS51186"/>
    </source>
</evidence>
<dbReference type="PROSITE" id="PS51186">
    <property type="entry name" value="GNAT"/>
    <property type="match status" value="1"/>
</dbReference>
<dbReference type="EMBL" id="PVMZ01000018">
    <property type="protein sequence ID" value="PRX16912.1"/>
    <property type="molecule type" value="Genomic_DNA"/>
</dbReference>
<evidence type="ECO:0000313" key="3">
    <source>
        <dbReference type="Proteomes" id="UP000239415"/>
    </source>
</evidence>
<keyword evidence="2" id="KW-0808">Transferase</keyword>
<dbReference type="Gene3D" id="3.40.630.30">
    <property type="match status" value="1"/>
</dbReference>
<accession>A0A2T0K290</accession>
<dbReference type="OrthoDB" id="5243104at2"/>
<dbReference type="InterPro" id="IPR000182">
    <property type="entry name" value="GNAT_dom"/>
</dbReference>
<dbReference type="RefSeq" id="WP_106326607.1">
    <property type="nucleotide sequence ID" value="NZ_BOMO01000062.1"/>
</dbReference>
<dbReference type="InterPro" id="IPR056935">
    <property type="entry name" value="Rv0428c-like_C"/>
</dbReference>
<organism evidence="2 3">
    <name type="scientific">Actinoplanes italicus</name>
    <dbReference type="NCBI Taxonomy" id="113567"/>
    <lineage>
        <taxon>Bacteria</taxon>
        <taxon>Bacillati</taxon>
        <taxon>Actinomycetota</taxon>
        <taxon>Actinomycetes</taxon>
        <taxon>Micromonosporales</taxon>
        <taxon>Micromonosporaceae</taxon>
        <taxon>Actinoplanes</taxon>
    </lineage>
</organism>
<evidence type="ECO:0000313" key="2">
    <source>
        <dbReference type="EMBL" id="PRX16912.1"/>
    </source>
</evidence>
<comment type="caution">
    <text evidence="2">The sequence shown here is derived from an EMBL/GenBank/DDBJ whole genome shotgun (WGS) entry which is preliminary data.</text>
</comment>
<proteinExistence type="predicted"/>
<protein>
    <submittedName>
        <fullName evidence="2">Acetyltransferase (GNAT) family protein</fullName>
    </submittedName>
</protein>
<gene>
    <name evidence="2" type="ORF">CLV67_118243</name>
</gene>
<dbReference type="Pfam" id="PF24553">
    <property type="entry name" value="Rv0428c_C"/>
    <property type="match status" value="1"/>
</dbReference>